<dbReference type="SUPFAM" id="SSF56973">
    <property type="entry name" value="Aerolisin/ETX pore-forming domain"/>
    <property type="match status" value="1"/>
</dbReference>
<evidence type="ECO:0000313" key="2">
    <source>
        <dbReference type="WBParaSite" id="L893_g20282.t2"/>
    </source>
</evidence>
<keyword evidence="1" id="KW-1185">Reference proteome</keyword>
<dbReference type="CDD" id="cd20237">
    <property type="entry name" value="PFM_LIN24-like"/>
    <property type="match status" value="1"/>
</dbReference>
<dbReference type="Gene3D" id="2.170.15.10">
    <property type="entry name" value="Proaerolysin, chain A, domain 3"/>
    <property type="match status" value="1"/>
</dbReference>
<dbReference type="WBParaSite" id="L893_g20282.t2">
    <property type="protein sequence ID" value="L893_g20282.t2"/>
    <property type="gene ID" value="L893_g20282"/>
</dbReference>
<accession>A0A1I7YWQ0</accession>
<protein>
    <submittedName>
        <fullName evidence="2">Ig-like domain-containing protein</fullName>
    </submittedName>
</protein>
<dbReference type="Proteomes" id="UP000095287">
    <property type="component" value="Unplaced"/>
</dbReference>
<name>A0A1I7YWQ0_9BILA</name>
<organism evidence="1 2">
    <name type="scientific">Steinernema glaseri</name>
    <dbReference type="NCBI Taxonomy" id="37863"/>
    <lineage>
        <taxon>Eukaryota</taxon>
        <taxon>Metazoa</taxon>
        <taxon>Ecdysozoa</taxon>
        <taxon>Nematoda</taxon>
        <taxon>Chromadorea</taxon>
        <taxon>Rhabditida</taxon>
        <taxon>Tylenchina</taxon>
        <taxon>Panagrolaimomorpha</taxon>
        <taxon>Strongyloidoidea</taxon>
        <taxon>Steinernematidae</taxon>
        <taxon>Steinernema</taxon>
    </lineage>
</organism>
<proteinExistence type="predicted"/>
<evidence type="ECO:0000313" key="1">
    <source>
        <dbReference type="Proteomes" id="UP000095287"/>
    </source>
</evidence>
<dbReference type="Pfam" id="PF03318">
    <property type="entry name" value="ETX_MTX2"/>
    <property type="match status" value="1"/>
</dbReference>
<reference evidence="2" key="1">
    <citation type="submission" date="2016-11" db="UniProtKB">
        <authorList>
            <consortium name="WormBaseParasite"/>
        </authorList>
    </citation>
    <scope>IDENTIFICATION</scope>
</reference>
<dbReference type="InterPro" id="IPR004991">
    <property type="entry name" value="Aerolysin-like"/>
</dbReference>
<dbReference type="PANTHER" id="PTHR39369:SF5">
    <property type="entry name" value="CABIT DOMAIN-CONTAINING PROTEIN"/>
    <property type="match status" value="1"/>
</dbReference>
<dbReference type="PANTHER" id="PTHR39369">
    <property type="entry name" value="LIN-24 (TWENTY-FOUR) LIKE"/>
    <property type="match status" value="1"/>
</dbReference>
<dbReference type="AlphaFoldDB" id="A0A1I7YWQ0"/>
<sequence length="309" mass="35320">MTTMTHPSEFAPILAADHFKSASSISDTMTEHVDVDLLIEEYAWRYFRDIQSLKKTRLDEFKNLERDDVEFIMVGKRRPTLKRPINRKKLTVVHEEPEYSNLQTVASKPFTLFKSVFTNSTNRAQEYSFKTERSTESVCLIGREQGYCIGAEAELTLKTPCEIAELKAGFKHEMSFNNLSENSKSETLTWGVDSNITVPAHYVTEASIIIEEKKYKCNYTAKSRLSGIATVSIRRRKDSALVLPVTVNIVEVFKENMSRKDVKTVARIAHNNTVELVSKGHCEFQFALKQRVDLKEKALTKDSLSFNED</sequence>